<name>A0ABR1M823_9PEZI</name>
<sequence>MLHFPLCLLPTLAWVVFALHIFQSGASPASPATDCRTDVVTDRQLTRPPARRLGPYRCGSGQRWSAWSRRPLPAARAPSVRRAR</sequence>
<proteinExistence type="predicted"/>
<evidence type="ECO:0008006" key="4">
    <source>
        <dbReference type="Google" id="ProtNLM"/>
    </source>
</evidence>
<dbReference type="GeneID" id="92028062"/>
<evidence type="ECO:0000313" key="2">
    <source>
        <dbReference type="EMBL" id="KAK7544029.1"/>
    </source>
</evidence>
<organism evidence="2 3">
    <name type="scientific">Phyllosticta citribraziliensis</name>
    <dbReference type="NCBI Taxonomy" id="989973"/>
    <lineage>
        <taxon>Eukaryota</taxon>
        <taxon>Fungi</taxon>
        <taxon>Dikarya</taxon>
        <taxon>Ascomycota</taxon>
        <taxon>Pezizomycotina</taxon>
        <taxon>Dothideomycetes</taxon>
        <taxon>Dothideomycetes incertae sedis</taxon>
        <taxon>Botryosphaeriales</taxon>
        <taxon>Phyllostictaceae</taxon>
        <taxon>Phyllosticta</taxon>
    </lineage>
</organism>
<accession>A0ABR1M823</accession>
<dbReference type="EMBL" id="JBBPEH010000001">
    <property type="protein sequence ID" value="KAK7544029.1"/>
    <property type="molecule type" value="Genomic_DNA"/>
</dbReference>
<evidence type="ECO:0000256" key="1">
    <source>
        <dbReference type="SAM" id="SignalP"/>
    </source>
</evidence>
<keyword evidence="3" id="KW-1185">Reference proteome</keyword>
<dbReference type="RefSeq" id="XP_066659264.1">
    <property type="nucleotide sequence ID" value="XM_066795156.1"/>
</dbReference>
<protein>
    <recommendedName>
        <fullName evidence="4">Secreted protein</fullName>
    </recommendedName>
</protein>
<evidence type="ECO:0000313" key="3">
    <source>
        <dbReference type="Proteomes" id="UP001360953"/>
    </source>
</evidence>
<feature type="signal peptide" evidence="1">
    <location>
        <begin position="1"/>
        <end position="18"/>
    </location>
</feature>
<comment type="caution">
    <text evidence="2">The sequence shown here is derived from an EMBL/GenBank/DDBJ whole genome shotgun (WGS) entry which is preliminary data.</text>
</comment>
<keyword evidence="1" id="KW-0732">Signal</keyword>
<dbReference type="Proteomes" id="UP001360953">
    <property type="component" value="Unassembled WGS sequence"/>
</dbReference>
<reference evidence="2 3" key="1">
    <citation type="submission" date="2024-04" db="EMBL/GenBank/DDBJ databases">
        <title>Phyllosticta paracitricarpa is synonymous to the EU quarantine fungus P. citricarpa based on phylogenomic analyses.</title>
        <authorList>
            <consortium name="Lawrence Berkeley National Laboratory"/>
            <person name="Van ingen-buijs V.A."/>
            <person name="Van westerhoven A.C."/>
            <person name="Haridas S."/>
            <person name="Skiadas P."/>
            <person name="Martin F."/>
            <person name="Groenewald J.Z."/>
            <person name="Crous P.W."/>
            <person name="Seidl M.F."/>
        </authorList>
    </citation>
    <scope>NUCLEOTIDE SEQUENCE [LARGE SCALE GENOMIC DNA]</scope>
    <source>
        <strain evidence="2 3">CPC 17464</strain>
    </source>
</reference>
<feature type="chain" id="PRO_5047089276" description="Secreted protein" evidence="1">
    <location>
        <begin position="19"/>
        <end position="84"/>
    </location>
</feature>
<gene>
    <name evidence="2" type="ORF">J3D65DRAFT_2929</name>
</gene>